<dbReference type="CDD" id="cd10793">
    <property type="entry name" value="GH57N_TLGT_like"/>
    <property type="match status" value="1"/>
</dbReference>
<keyword evidence="2" id="KW-0119">Carbohydrate metabolism</keyword>
<dbReference type="GO" id="GO:0016787">
    <property type="term" value="F:hydrolase activity"/>
    <property type="evidence" value="ECO:0007669"/>
    <property type="project" value="UniProtKB-KW"/>
</dbReference>
<evidence type="ECO:0000259" key="5">
    <source>
        <dbReference type="Pfam" id="PF09095"/>
    </source>
</evidence>
<dbReference type="InterPro" id="IPR004300">
    <property type="entry name" value="Glyco_hydro_57_N"/>
</dbReference>
<dbReference type="InterPro" id="IPR015179">
    <property type="entry name" value="A-amylase/a-glucTrfase_C"/>
</dbReference>
<evidence type="ECO:0000259" key="4">
    <source>
        <dbReference type="Pfam" id="PF09094"/>
    </source>
</evidence>
<dbReference type="Pfam" id="PF09095">
    <property type="entry name" value="AmyA-gluTrfs_C"/>
    <property type="match status" value="1"/>
</dbReference>
<dbReference type="InterPro" id="IPR011330">
    <property type="entry name" value="Glyco_hydro/deAcase_b/a-brl"/>
</dbReference>
<dbReference type="GO" id="GO:0005975">
    <property type="term" value="P:carbohydrate metabolic process"/>
    <property type="evidence" value="ECO:0007669"/>
    <property type="project" value="InterPro"/>
</dbReference>
<evidence type="ECO:0000256" key="1">
    <source>
        <dbReference type="ARBA" id="ARBA00006821"/>
    </source>
</evidence>
<dbReference type="SUPFAM" id="SSF74650">
    <property type="entry name" value="Galactose mutarotase-like"/>
    <property type="match status" value="1"/>
</dbReference>
<name>A0A1C2IQU4_ACITH</name>
<dbReference type="Pfam" id="PF09094">
    <property type="entry name" value="AmyA-A_glucT_m"/>
    <property type="match status" value="1"/>
</dbReference>
<dbReference type="InterPro" id="IPR015178">
    <property type="entry name" value="A-amylase/a-glucTrfase_central"/>
</dbReference>
<dbReference type="GO" id="GO:0030246">
    <property type="term" value="F:carbohydrate binding"/>
    <property type="evidence" value="ECO:0007669"/>
    <property type="project" value="InterPro"/>
</dbReference>
<dbReference type="InterPro" id="IPR011013">
    <property type="entry name" value="Gal_mutarotase_sf_dom"/>
</dbReference>
<dbReference type="InterPro" id="IPR052046">
    <property type="entry name" value="GH57_Enzymes"/>
</dbReference>
<dbReference type="STRING" id="930.GCA_002079865_03725"/>
<dbReference type="Pfam" id="PF03065">
    <property type="entry name" value="Glyco_hydro_57"/>
    <property type="match status" value="1"/>
</dbReference>
<evidence type="ECO:0000259" key="3">
    <source>
        <dbReference type="Pfam" id="PF03065"/>
    </source>
</evidence>
<dbReference type="PANTHER" id="PTHR36306">
    <property type="entry name" value="ALPHA-AMYLASE-RELATED-RELATED"/>
    <property type="match status" value="1"/>
</dbReference>
<accession>A0A1C2IQU4</accession>
<dbReference type="InterPro" id="IPR014718">
    <property type="entry name" value="GH-type_carb-bd"/>
</dbReference>
<feature type="domain" description="Alpha-amylase/4-alpha-glucanotransferase C-terminal" evidence="5">
    <location>
        <begin position="405"/>
        <end position="663"/>
    </location>
</feature>
<dbReference type="Proteomes" id="UP000094893">
    <property type="component" value="Unassembled WGS sequence"/>
</dbReference>
<protein>
    <submittedName>
        <fullName evidence="6">Glycosyl hydrolase</fullName>
    </submittedName>
</protein>
<keyword evidence="6" id="KW-0378">Hydrolase</keyword>
<sequence>MTHSTPLLLGVHAHQPVGNFPQVIDDAVLRCYHPFLEAMHRFPEFPFAIHISGWLLQYMVQQHPNTIKLLQEMVTRQQAELVGAGDTEPVLAAIPHADRITQLEAMADRLDKNFGQRPVGAWLTERVWDPSVVPALQEAGIQYVMVDDYHFLCAGASTDQLGSFHRTEENGQAIDVFPISEALRYRLPFSEAAAAVTYIEEISAHNPGSAGIYFDDIEKFGVWPETYSWVYEKGWLEQFLQGVLNSPHIQPMHFKDYLHQHRPQGMIYLPTVSYSEMNEWTLAPDAARNYAAFLEQEKAAGRLDLRKPLIRGGIWKNFLTRYPESNWMQKRMLQLSQRFHALPKRQQSKQMRADLHETQANDAYWHGLFGGIYLPHLRRAVYQAMVRLEAQLDKIQERPGLQFIDVDMDGHEELYYHNDHQQLIIRPTPSGAVAEWDCYKLHHNLGDTLARRDEAYYDKIRHGAVDHATPSEGIASAHDRISFKTEITAEDLLADTAPCHSFQEWLDNVAVTYPENSIVQDTPHFTGGVADSWAVSKAYSLTHKGLMVHFRIESPASQQNVESHHFQTRLFLAMPSCDGPAGQFFADEQSQGGFGLPIQGKKTRQIVLEDAVMGGKITLHCNPPARWEAAPHMTVSQSEAGFEKIMQALQLDFYWDLTAGKTQHIEILTEIIADD</sequence>
<evidence type="ECO:0000313" key="7">
    <source>
        <dbReference type="Proteomes" id="UP000094893"/>
    </source>
</evidence>
<reference evidence="6 7" key="1">
    <citation type="journal article" date="2016" name="Int. J. Mol. Sci.">
        <title>Comparative genomics of the extreme acidophile Acidithiobacillus thiooxidans reveals intraspecific divergence and niche adaptation.</title>
        <authorList>
            <person name="Zhang X."/>
            <person name="Feng X."/>
            <person name="Tao J."/>
            <person name="Ma L."/>
            <person name="Xiao Y."/>
            <person name="Liang Y."/>
            <person name="Liu X."/>
            <person name="Yin H."/>
        </authorList>
    </citation>
    <scope>NUCLEOTIDE SEQUENCE [LARGE SCALE GENOMIC DNA]</scope>
    <source>
        <strain evidence="6 7">A02</strain>
    </source>
</reference>
<dbReference type="AlphaFoldDB" id="A0A1C2IQU4"/>
<dbReference type="SUPFAM" id="SSF88688">
    <property type="entry name" value="Families 57/38 glycoside transferase middle domain"/>
    <property type="match status" value="1"/>
</dbReference>
<feature type="domain" description="Alpha-amylase/4-alpha-glucanotransferase central" evidence="4">
    <location>
        <begin position="313"/>
        <end position="390"/>
    </location>
</feature>
<dbReference type="EMBL" id="LWSA01000072">
    <property type="protein sequence ID" value="OCX74326.1"/>
    <property type="molecule type" value="Genomic_DNA"/>
</dbReference>
<comment type="caution">
    <text evidence="6">The sequence shown here is derived from an EMBL/GenBank/DDBJ whole genome shotgun (WGS) entry which is preliminary data.</text>
</comment>
<dbReference type="Gene3D" id="2.70.98.10">
    <property type="match status" value="2"/>
</dbReference>
<evidence type="ECO:0000313" key="6">
    <source>
        <dbReference type="EMBL" id="OCX74326.1"/>
    </source>
</evidence>
<dbReference type="InterPro" id="IPR028995">
    <property type="entry name" value="Glyco_hydro_57/38_cen_sf"/>
</dbReference>
<dbReference type="Gene3D" id="3.20.110.20">
    <property type="match status" value="1"/>
</dbReference>
<proteinExistence type="inferred from homology"/>
<dbReference type="SUPFAM" id="SSF88713">
    <property type="entry name" value="Glycoside hydrolase/deacetylase"/>
    <property type="match status" value="1"/>
</dbReference>
<dbReference type="RefSeq" id="WP_024892868.1">
    <property type="nucleotide sequence ID" value="NZ_LWRZ01000047.1"/>
</dbReference>
<gene>
    <name evidence="6" type="ORF">A6P07_05835</name>
</gene>
<organism evidence="6 7">
    <name type="scientific">Acidithiobacillus thiooxidans</name>
    <name type="common">Thiobacillus thiooxidans</name>
    <dbReference type="NCBI Taxonomy" id="930"/>
    <lineage>
        <taxon>Bacteria</taxon>
        <taxon>Pseudomonadati</taxon>
        <taxon>Pseudomonadota</taxon>
        <taxon>Acidithiobacillia</taxon>
        <taxon>Acidithiobacillales</taxon>
        <taxon>Acidithiobacillaceae</taxon>
        <taxon>Acidithiobacillus</taxon>
    </lineage>
</organism>
<comment type="similarity">
    <text evidence="1">Belongs to the glycosyl hydrolase 57 family.</text>
</comment>
<feature type="domain" description="Glycoside hydrolase family 57 N-terminal" evidence="3">
    <location>
        <begin position="20"/>
        <end position="270"/>
    </location>
</feature>
<evidence type="ECO:0000256" key="2">
    <source>
        <dbReference type="ARBA" id="ARBA00023277"/>
    </source>
</evidence>
<dbReference type="eggNOG" id="COG1449">
    <property type="taxonomic scope" value="Bacteria"/>
</dbReference>
<dbReference type="PANTHER" id="PTHR36306:SF1">
    <property type="entry name" value="ALPHA-AMYLASE-RELATED"/>
    <property type="match status" value="1"/>
</dbReference>